<name>A0ABD3QDY2_9STRA</name>
<evidence type="ECO:0000259" key="2">
    <source>
        <dbReference type="PROSITE" id="PS50127"/>
    </source>
</evidence>
<evidence type="ECO:0000313" key="3">
    <source>
        <dbReference type="EMBL" id="KAL3798148.1"/>
    </source>
</evidence>
<feature type="domain" description="UBC core" evidence="2">
    <location>
        <begin position="2"/>
        <end position="214"/>
    </location>
</feature>
<dbReference type="SMART" id="SM00212">
    <property type="entry name" value="UBCc"/>
    <property type="match status" value="1"/>
</dbReference>
<gene>
    <name evidence="3" type="ORF">HJC23_005709</name>
</gene>
<dbReference type="InterPro" id="IPR050113">
    <property type="entry name" value="Ub_conjugating_enzyme"/>
</dbReference>
<evidence type="ECO:0000313" key="4">
    <source>
        <dbReference type="Proteomes" id="UP001516023"/>
    </source>
</evidence>
<dbReference type="Proteomes" id="UP001516023">
    <property type="component" value="Unassembled WGS sequence"/>
</dbReference>
<dbReference type="PANTHER" id="PTHR24067">
    <property type="entry name" value="UBIQUITIN-CONJUGATING ENZYME E2"/>
    <property type="match status" value="1"/>
</dbReference>
<reference evidence="3 4" key="1">
    <citation type="journal article" date="2020" name="G3 (Bethesda)">
        <title>Improved Reference Genome for Cyclotella cryptica CCMP332, a Model for Cell Wall Morphogenesis, Salinity Adaptation, and Lipid Production in Diatoms (Bacillariophyta).</title>
        <authorList>
            <person name="Roberts W.R."/>
            <person name="Downey K.M."/>
            <person name="Ruck E.C."/>
            <person name="Traller J.C."/>
            <person name="Alverson A.J."/>
        </authorList>
    </citation>
    <scope>NUCLEOTIDE SEQUENCE [LARGE SCALE GENOMIC DNA]</scope>
    <source>
        <strain evidence="3 4">CCMP332</strain>
    </source>
</reference>
<dbReference type="EMBL" id="JABMIG020000048">
    <property type="protein sequence ID" value="KAL3798148.1"/>
    <property type="molecule type" value="Genomic_DNA"/>
</dbReference>
<dbReference type="AlphaFoldDB" id="A0ABD3QDY2"/>
<dbReference type="Gene3D" id="3.10.110.10">
    <property type="entry name" value="Ubiquitin Conjugating Enzyme"/>
    <property type="match status" value="1"/>
</dbReference>
<evidence type="ECO:0000256" key="1">
    <source>
        <dbReference type="SAM" id="MobiDB-lite"/>
    </source>
</evidence>
<organism evidence="3 4">
    <name type="scientific">Cyclotella cryptica</name>
    <dbReference type="NCBI Taxonomy" id="29204"/>
    <lineage>
        <taxon>Eukaryota</taxon>
        <taxon>Sar</taxon>
        <taxon>Stramenopiles</taxon>
        <taxon>Ochrophyta</taxon>
        <taxon>Bacillariophyta</taxon>
        <taxon>Coscinodiscophyceae</taxon>
        <taxon>Thalassiosirophycidae</taxon>
        <taxon>Stephanodiscales</taxon>
        <taxon>Stephanodiscaceae</taxon>
        <taxon>Cyclotella</taxon>
    </lineage>
</organism>
<dbReference type="Pfam" id="PF00179">
    <property type="entry name" value="UQ_con"/>
    <property type="match status" value="1"/>
</dbReference>
<dbReference type="InterPro" id="IPR016135">
    <property type="entry name" value="UBQ-conjugating_enzyme/RWD"/>
</dbReference>
<accession>A0ABD3QDY2</accession>
<protein>
    <recommendedName>
        <fullName evidence="2">UBC core domain-containing protein</fullName>
    </recommendedName>
</protein>
<dbReference type="PROSITE" id="PS50127">
    <property type="entry name" value="UBC_2"/>
    <property type="match status" value="1"/>
</dbReference>
<dbReference type="SUPFAM" id="SSF54495">
    <property type="entry name" value="UBC-like"/>
    <property type="match status" value="1"/>
</dbReference>
<comment type="caution">
    <text evidence="3">The sequence shown here is derived from an EMBL/GenBank/DDBJ whole genome shotgun (WGS) entry which is preliminary data.</text>
</comment>
<dbReference type="InterPro" id="IPR000608">
    <property type="entry name" value="UBC"/>
</dbReference>
<feature type="region of interest" description="Disordered" evidence="1">
    <location>
        <begin position="47"/>
        <end position="78"/>
    </location>
</feature>
<sequence length="227" mass="24405">MAATKRLAKERVSIERDPIPYVTLVDDDGDDGNILQWKIVLELSPSHDSLDEPSVIGKASESPYCNPPSETPSKEKSRGLLAGVARAAKASASKSSSSDAGAASSISRPAGPAYFAFKFEFPANYPFKPPLITVLSKSYHPNIKASTGEICDSMLTGEGWGPTLNVKKVCAQLRKFLCDPDPDHPLESEIAQTLVDKPNEYAKTAFKHAGDHCTREKATKAIVSATN</sequence>
<proteinExistence type="predicted"/>
<keyword evidence="4" id="KW-1185">Reference proteome</keyword>